<feature type="region of interest" description="Disordered" evidence="1">
    <location>
        <begin position="573"/>
        <end position="639"/>
    </location>
</feature>
<dbReference type="GO" id="GO:0003676">
    <property type="term" value="F:nucleic acid binding"/>
    <property type="evidence" value="ECO:0007669"/>
    <property type="project" value="InterPro"/>
</dbReference>
<proteinExistence type="predicted"/>
<dbReference type="InterPro" id="IPR029472">
    <property type="entry name" value="Copia-like_N"/>
</dbReference>
<evidence type="ECO:0000313" key="3">
    <source>
        <dbReference type="EMBL" id="KAF7811806.1"/>
    </source>
</evidence>
<dbReference type="EMBL" id="JAAIUW010000010">
    <property type="protein sequence ID" value="KAF7811806.1"/>
    <property type="molecule type" value="Genomic_DNA"/>
</dbReference>
<feature type="compositionally biased region" description="Polar residues" evidence="1">
    <location>
        <begin position="629"/>
        <end position="639"/>
    </location>
</feature>
<dbReference type="Proteomes" id="UP000634136">
    <property type="component" value="Unassembled WGS sequence"/>
</dbReference>
<dbReference type="PANTHER" id="PTHR37610">
    <property type="entry name" value="CCHC-TYPE DOMAIN-CONTAINING PROTEIN"/>
    <property type="match status" value="1"/>
</dbReference>
<dbReference type="Gene3D" id="3.30.420.10">
    <property type="entry name" value="Ribonuclease H-like superfamily/Ribonuclease H"/>
    <property type="match status" value="1"/>
</dbReference>
<dbReference type="SUPFAM" id="SSF53098">
    <property type="entry name" value="Ribonuclease H-like"/>
    <property type="match status" value="1"/>
</dbReference>
<name>A0A834WAG5_9FABA</name>
<evidence type="ECO:0000256" key="1">
    <source>
        <dbReference type="SAM" id="MobiDB-lite"/>
    </source>
</evidence>
<dbReference type="OrthoDB" id="6776856at2759"/>
<accession>A0A834WAG5</accession>
<gene>
    <name evidence="3" type="ORF">G2W53_032782</name>
</gene>
<dbReference type="PANTHER" id="PTHR37610:SF40">
    <property type="entry name" value="OS01G0909600 PROTEIN"/>
    <property type="match status" value="1"/>
</dbReference>
<dbReference type="InterPro" id="IPR001584">
    <property type="entry name" value="Integrase_cat-core"/>
</dbReference>
<keyword evidence="4" id="KW-1185">Reference proteome</keyword>
<comment type="caution">
    <text evidence="3">The sequence shown here is derived from an EMBL/GenBank/DDBJ whole genome shotgun (WGS) entry which is preliminary data.</text>
</comment>
<dbReference type="InterPro" id="IPR012337">
    <property type="entry name" value="RNaseH-like_sf"/>
</dbReference>
<dbReference type="InterPro" id="IPR036397">
    <property type="entry name" value="RNaseH_sf"/>
</dbReference>
<protein>
    <recommendedName>
        <fullName evidence="2">Integrase catalytic domain-containing protein</fullName>
    </recommendedName>
</protein>
<feature type="region of interest" description="Disordered" evidence="1">
    <location>
        <begin position="469"/>
        <end position="497"/>
    </location>
</feature>
<dbReference type="PROSITE" id="PS50994">
    <property type="entry name" value="INTEGRASE"/>
    <property type="match status" value="1"/>
</dbReference>
<feature type="domain" description="Integrase catalytic" evidence="2">
    <location>
        <begin position="1"/>
        <end position="69"/>
    </location>
</feature>
<dbReference type="Pfam" id="PF14244">
    <property type="entry name" value="Retrotran_gag_3"/>
    <property type="match status" value="1"/>
</dbReference>
<organism evidence="3 4">
    <name type="scientific">Senna tora</name>
    <dbReference type="NCBI Taxonomy" id="362788"/>
    <lineage>
        <taxon>Eukaryota</taxon>
        <taxon>Viridiplantae</taxon>
        <taxon>Streptophyta</taxon>
        <taxon>Embryophyta</taxon>
        <taxon>Tracheophyta</taxon>
        <taxon>Spermatophyta</taxon>
        <taxon>Magnoliopsida</taxon>
        <taxon>eudicotyledons</taxon>
        <taxon>Gunneridae</taxon>
        <taxon>Pentapetalae</taxon>
        <taxon>rosids</taxon>
        <taxon>fabids</taxon>
        <taxon>Fabales</taxon>
        <taxon>Fabaceae</taxon>
        <taxon>Caesalpinioideae</taxon>
        <taxon>Cassia clade</taxon>
        <taxon>Senna</taxon>
    </lineage>
</organism>
<feature type="region of interest" description="Disordered" evidence="1">
    <location>
        <begin position="159"/>
        <end position="186"/>
    </location>
</feature>
<reference evidence="3" key="1">
    <citation type="submission" date="2020-09" db="EMBL/GenBank/DDBJ databases">
        <title>Genome-Enabled Discovery of Anthraquinone Biosynthesis in Senna tora.</title>
        <authorList>
            <person name="Kang S.-H."/>
            <person name="Pandey R.P."/>
            <person name="Lee C.-M."/>
            <person name="Sim J.-S."/>
            <person name="Jeong J.-T."/>
            <person name="Choi B.-S."/>
            <person name="Jung M."/>
            <person name="Ginzburg D."/>
            <person name="Zhao K."/>
            <person name="Won S.Y."/>
            <person name="Oh T.-J."/>
            <person name="Yu Y."/>
            <person name="Kim N.-H."/>
            <person name="Lee O.R."/>
            <person name="Lee T.-H."/>
            <person name="Bashyal P."/>
            <person name="Kim T.-S."/>
            <person name="Lee W.-H."/>
            <person name="Kawkins C."/>
            <person name="Kim C.-K."/>
            <person name="Kim J.S."/>
            <person name="Ahn B.O."/>
            <person name="Rhee S.Y."/>
            <person name="Sohng J.K."/>
        </authorList>
    </citation>
    <scope>NUCLEOTIDE SEQUENCE</scope>
    <source>
        <tissue evidence="3">Leaf</tissue>
    </source>
</reference>
<dbReference type="AlphaFoldDB" id="A0A834WAG5"/>
<sequence length="639" mass="72341">MTIPGTPQQNGVAERRNITLLDMVRSMMAQANLPISYCGDALLTTTFILNRVPSTSVASTSYELWTKRKPDLSILRPWGSAVYIHDNSHKYGKLGPRGKTCIFIRYSEQSKGYVFIGENEDGTVTEIESRDGLLVNKVIRIIQFSFLVPNRIWYQSKETTMANPSDNSSGSEKNDQPSQLGKNPTWTLTNGDQLGVALVTYPLIRSNYIAWSIAFRTALEAKQKIDFINGTIHKPTDAAEYEVWKPIDSMVKSWLTSSISKEISESLIHCDSAFALWKELEERFGTSCGPQLYHIQREMVTTEQGTDTITKYWNRLHRWWDEWTRLSPSPRCHCGKCTCEVNKRLEEKESSSRLIQFLMGLNQSFDPLRGQILNLDPMPMVNRAYNMAIQLERQREVNLTYGGTNPGASISAGSEMVMVAKGARNEGYRRREMKEEKYSKYCEHCHMNGHLKEACFKLQGYPNWYKELKKRNPNNKKPSNLAASVGDSPLEDPPMEKTEQGNQMAVLSMLMKELTKVMKGGSSESINFAQLDVYEIGSVVLKTGIEITNVLHIPSFKYNMLSEKHKVTELTPPTTVISSGNNEVPQGQDEWVGDQHNGKNDEATEEVNENVFDTNTDAEEDLTKETEIENQQTACVSRA</sequence>
<evidence type="ECO:0000259" key="2">
    <source>
        <dbReference type="PROSITE" id="PS50994"/>
    </source>
</evidence>
<dbReference type="GO" id="GO:0015074">
    <property type="term" value="P:DNA integration"/>
    <property type="evidence" value="ECO:0007669"/>
    <property type="project" value="InterPro"/>
</dbReference>
<feature type="compositionally biased region" description="Polar residues" evidence="1">
    <location>
        <begin position="573"/>
        <end position="585"/>
    </location>
</feature>
<dbReference type="InterPro" id="IPR057670">
    <property type="entry name" value="SH3_retrovirus"/>
</dbReference>
<dbReference type="Pfam" id="PF25597">
    <property type="entry name" value="SH3_retrovirus"/>
    <property type="match status" value="1"/>
</dbReference>
<evidence type="ECO:0000313" key="4">
    <source>
        <dbReference type="Proteomes" id="UP000634136"/>
    </source>
</evidence>